<evidence type="ECO:0000256" key="5">
    <source>
        <dbReference type="SAM" id="MobiDB-lite"/>
    </source>
</evidence>
<dbReference type="PROSITE" id="PS00463">
    <property type="entry name" value="ZN2_CY6_FUNGAL_1"/>
    <property type="match status" value="1"/>
</dbReference>
<protein>
    <submittedName>
        <fullName evidence="7">Putative C6 transcription factor</fullName>
    </submittedName>
</protein>
<evidence type="ECO:0000313" key="7">
    <source>
        <dbReference type="EMBL" id="KNG85008.1"/>
    </source>
</evidence>
<dbReference type="EMBL" id="JNOM01000177">
    <property type="protein sequence ID" value="KNG85008.1"/>
    <property type="molecule type" value="Genomic_DNA"/>
</dbReference>
<organism evidence="7 8">
    <name type="scientific">Aspergillus nomiae NRRL (strain ATCC 15546 / NRRL 13137 / CBS 260.88 / M93)</name>
    <dbReference type="NCBI Taxonomy" id="1509407"/>
    <lineage>
        <taxon>Eukaryota</taxon>
        <taxon>Fungi</taxon>
        <taxon>Dikarya</taxon>
        <taxon>Ascomycota</taxon>
        <taxon>Pezizomycotina</taxon>
        <taxon>Eurotiomycetes</taxon>
        <taxon>Eurotiomycetidae</taxon>
        <taxon>Eurotiales</taxon>
        <taxon>Aspergillaceae</taxon>
        <taxon>Aspergillus</taxon>
        <taxon>Aspergillus subgen. Circumdati</taxon>
    </lineage>
</organism>
<dbReference type="Pfam" id="PF00172">
    <property type="entry name" value="Zn_clus"/>
    <property type="match status" value="1"/>
</dbReference>
<feature type="compositionally biased region" description="Basic and acidic residues" evidence="5">
    <location>
        <begin position="162"/>
        <end position="173"/>
    </location>
</feature>
<feature type="region of interest" description="Disordered" evidence="5">
    <location>
        <begin position="145"/>
        <end position="173"/>
    </location>
</feature>
<dbReference type="Proteomes" id="UP000037505">
    <property type="component" value="Unassembled WGS sequence"/>
</dbReference>
<dbReference type="GO" id="GO:0008270">
    <property type="term" value="F:zinc ion binding"/>
    <property type="evidence" value="ECO:0007669"/>
    <property type="project" value="InterPro"/>
</dbReference>
<feature type="domain" description="Zn(2)-C6 fungal-type" evidence="6">
    <location>
        <begin position="43"/>
        <end position="75"/>
    </location>
</feature>
<evidence type="ECO:0000256" key="2">
    <source>
        <dbReference type="ARBA" id="ARBA00023125"/>
    </source>
</evidence>
<feature type="compositionally biased region" description="Pro residues" evidence="5">
    <location>
        <begin position="18"/>
        <end position="27"/>
    </location>
</feature>
<dbReference type="PANTHER" id="PTHR47256:SF9">
    <property type="entry name" value="ZN(II)2CYS6 TRANSCRIPTION FACTOR (EUROFUNG)"/>
    <property type="match status" value="1"/>
</dbReference>
<sequence>MAQQGSSRPFRAIAPRTLPDPLPPPAHPGGGFEEAKIRRASAACTECKRRRTKCSADTTGPPCAECALHGRACVIDESADKRRKVAARRAQEELRYYRGFVEQLLKAIRQGERTDVEAIVAVIRSGASHDDIRAVVREFLTRNAKGEADMPDGVGQGTETDDTSKDLTPESWS</sequence>
<dbReference type="GeneID" id="26809617"/>
<dbReference type="InterPro" id="IPR053187">
    <property type="entry name" value="Notoamide_regulator"/>
</dbReference>
<evidence type="ECO:0000256" key="4">
    <source>
        <dbReference type="ARBA" id="ARBA00023242"/>
    </source>
</evidence>
<dbReference type="CDD" id="cd00067">
    <property type="entry name" value="GAL4"/>
    <property type="match status" value="1"/>
</dbReference>
<feature type="region of interest" description="Disordered" evidence="5">
    <location>
        <begin position="1"/>
        <end position="34"/>
    </location>
</feature>
<dbReference type="RefSeq" id="XP_015405931.1">
    <property type="nucleotide sequence ID" value="XM_015553069.1"/>
</dbReference>
<gene>
    <name evidence="7" type="ORF">ANOM_007813</name>
</gene>
<proteinExistence type="predicted"/>
<dbReference type="InterPro" id="IPR036864">
    <property type="entry name" value="Zn2-C6_fun-type_DNA-bd_sf"/>
</dbReference>
<dbReference type="GO" id="GO:0000981">
    <property type="term" value="F:DNA-binding transcription factor activity, RNA polymerase II-specific"/>
    <property type="evidence" value="ECO:0007669"/>
    <property type="project" value="InterPro"/>
</dbReference>
<dbReference type="SUPFAM" id="SSF57701">
    <property type="entry name" value="Zn2/Cys6 DNA-binding domain"/>
    <property type="match status" value="1"/>
</dbReference>
<reference evidence="7 8" key="1">
    <citation type="submission" date="2014-06" db="EMBL/GenBank/DDBJ databases">
        <title>The Genome of the Aflatoxigenic Filamentous Fungus Aspergillus nomius.</title>
        <authorList>
            <person name="Moore M.G."/>
            <person name="Shannon B.M."/>
            <person name="Brian M.M."/>
        </authorList>
    </citation>
    <scope>NUCLEOTIDE SEQUENCE [LARGE SCALE GENOMIC DNA]</scope>
    <source>
        <strain evidence="7 8">NRRL 13137</strain>
    </source>
</reference>
<evidence type="ECO:0000256" key="3">
    <source>
        <dbReference type="ARBA" id="ARBA00023163"/>
    </source>
</evidence>
<comment type="caution">
    <text evidence="7">The sequence shown here is derived from an EMBL/GenBank/DDBJ whole genome shotgun (WGS) entry which is preliminary data.</text>
</comment>
<accession>A0A0L1J0T1</accession>
<dbReference type="Gene3D" id="4.10.240.10">
    <property type="entry name" value="Zn(2)-C6 fungal-type DNA-binding domain"/>
    <property type="match status" value="1"/>
</dbReference>
<keyword evidence="3" id="KW-0804">Transcription</keyword>
<name>A0A0L1J0T1_ASPN3</name>
<dbReference type="SMART" id="SM00066">
    <property type="entry name" value="GAL4"/>
    <property type="match status" value="1"/>
</dbReference>
<keyword evidence="2" id="KW-0238">DNA-binding</keyword>
<dbReference type="OrthoDB" id="4356994at2759"/>
<keyword evidence="4" id="KW-0539">Nucleus</keyword>
<dbReference type="AlphaFoldDB" id="A0A0L1J0T1"/>
<evidence type="ECO:0000256" key="1">
    <source>
        <dbReference type="ARBA" id="ARBA00023015"/>
    </source>
</evidence>
<evidence type="ECO:0000259" key="6">
    <source>
        <dbReference type="PROSITE" id="PS50048"/>
    </source>
</evidence>
<dbReference type="GO" id="GO:0009893">
    <property type="term" value="P:positive regulation of metabolic process"/>
    <property type="evidence" value="ECO:0007669"/>
    <property type="project" value="UniProtKB-ARBA"/>
</dbReference>
<dbReference type="GO" id="GO:0003677">
    <property type="term" value="F:DNA binding"/>
    <property type="evidence" value="ECO:0007669"/>
    <property type="project" value="UniProtKB-KW"/>
</dbReference>
<keyword evidence="1" id="KW-0805">Transcription regulation</keyword>
<dbReference type="PROSITE" id="PS50048">
    <property type="entry name" value="ZN2_CY6_FUNGAL_2"/>
    <property type="match status" value="1"/>
</dbReference>
<dbReference type="PANTHER" id="PTHR47256">
    <property type="entry name" value="ZN(II)2CYS6 TRANSCRIPTION FACTOR (EUROFUNG)-RELATED"/>
    <property type="match status" value="1"/>
</dbReference>
<dbReference type="InterPro" id="IPR001138">
    <property type="entry name" value="Zn2Cys6_DnaBD"/>
</dbReference>
<evidence type="ECO:0000313" key="8">
    <source>
        <dbReference type="Proteomes" id="UP000037505"/>
    </source>
</evidence>
<keyword evidence="8" id="KW-1185">Reference proteome</keyword>
<dbReference type="STRING" id="1509407.A0A0L1J0T1"/>